<feature type="region of interest" description="Disordered" evidence="1">
    <location>
        <begin position="59"/>
        <end position="80"/>
    </location>
</feature>
<feature type="chain" id="PRO_5039252352" evidence="2">
    <location>
        <begin position="20"/>
        <end position="150"/>
    </location>
</feature>
<dbReference type="eggNOG" id="ENOG5033WSR">
    <property type="taxonomic scope" value="Bacteria"/>
</dbReference>
<dbReference type="Proteomes" id="UP000050398">
    <property type="component" value="Unassembled WGS sequence"/>
</dbReference>
<comment type="caution">
    <text evidence="3">The sequence shown here is derived from an EMBL/GenBank/DDBJ whole genome shotgun (WGS) entry which is preliminary data.</text>
</comment>
<feature type="signal peptide" evidence="2">
    <location>
        <begin position="1"/>
        <end position="19"/>
    </location>
</feature>
<proteinExistence type="predicted"/>
<dbReference type="OrthoDB" id="2860517at2"/>
<dbReference type="PROSITE" id="PS51257">
    <property type="entry name" value="PROKAR_LIPOPROTEIN"/>
    <property type="match status" value="1"/>
</dbReference>
<dbReference type="PATRIC" id="fig|218284.4.peg.2051"/>
<organism evidence="3 4">
    <name type="scientific">Rossellomorea vietnamensis</name>
    <dbReference type="NCBI Taxonomy" id="218284"/>
    <lineage>
        <taxon>Bacteria</taxon>
        <taxon>Bacillati</taxon>
        <taxon>Bacillota</taxon>
        <taxon>Bacilli</taxon>
        <taxon>Bacillales</taxon>
        <taxon>Bacillaceae</taxon>
        <taxon>Rossellomorea</taxon>
    </lineage>
</organism>
<keyword evidence="2" id="KW-0732">Signal</keyword>
<evidence type="ECO:0000313" key="4">
    <source>
        <dbReference type="Proteomes" id="UP000050398"/>
    </source>
</evidence>
<sequence length="150" mass="17442">MKKLLLTLSFTVFFLLITACGVNQESEYGEHNDSGGTRFIDNRKAEMDKRQDKNVREITDQNPNFPNLTNSQGTTSTTKGVYEDKAREVVREYSKFQPDEVWINGNQMWVTAHTKKEMNMAETDKEEAMLKDKLQRAIPRYDINVKITER</sequence>
<evidence type="ECO:0000256" key="1">
    <source>
        <dbReference type="SAM" id="MobiDB-lite"/>
    </source>
</evidence>
<dbReference type="EMBL" id="LIXZ01000021">
    <property type="protein sequence ID" value="KPL58042.1"/>
    <property type="molecule type" value="Genomic_DNA"/>
</dbReference>
<reference evidence="3 4" key="1">
    <citation type="submission" date="2015-08" db="EMBL/GenBank/DDBJ databases">
        <title>Draft Genome Sequence of Bacillus vietnamensis UCD-SED5.</title>
        <authorList>
            <person name="Lee R.D."/>
            <person name="Jospin G."/>
            <person name="Lang J.M."/>
            <person name="Coil D.A."/>
            <person name="Eisen J.A."/>
        </authorList>
    </citation>
    <scope>NUCLEOTIDE SEQUENCE [LARGE SCALE GENOMIC DNA]</scope>
    <source>
        <strain evidence="3 4">UCD-SED5</strain>
    </source>
</reference>
<evidence type="ECO:0000256" key="2">
    <source>
        <dbReference type="SAM" id="SignalP"/>
    </source>
</evidence>
<protein>
    <submittedName>
        <fullName evidence="3">Uncharacterized protein</fullName>
    </submittedName>
</protein>
<dbReference type="RefSeq" id="WP_060674360.1">
    <property type="nucleotide sequence ID" value="NZ_JBCNGU010000002.1"/>
</dbReference>
<dbReference type="AlphaFoldDB" id="A0A0N8GGB6"/>
<gene>
    <name evidence="3" type="ORF">AM506_19120</name>
</gene>
<name>A0A0N8GGB6_9BACI</name>
<evidence type="ECO:0000313" key="3">
    <source>
        <dbReference type="EMBL" id="KPL58042.1"/>
    </source>
</evidence>
<accession>A0A0N8GGB6</accession>
<feature type="compositionally biased region" description="Polar residues" evidence="1">
    <location>
        <begin position="60"/>
        <end position="79"/>
    </location>
</feature>